<keyword evidence="4 8" id="KW-0812">Transmembrane</keyword>
<feature type="transmembrane region" description="Helical" evidence="8">
    <location>
        <begin position="413"/>
        <end position="434"/>
    </location>
</feature>
<dbReference type="PANTHER" id="PTHR48086:SF7">
    <property type="entry name" value="SODIUM-SOLUTE SYMPORTER-RELATED"/>
    <property type="match status" value="1"/>
</dbReference>
<evidence type="ECO:0000256" key="3">
    <source>
        <dbReference type="ARBA" id="ARBA00022448"/>
    </source>
</evidence>
<name>A0ABV6PCS0_9MICC</name>
<dbReference type="PROSITE" id="PS50283">
    <property type="entry name" value="NA_SOLUT_SYMP_3"/>
    <property type="match status" value="1"/>
</dbReference>
<dbReference type="Gene3D" id="1.20.1730.10">
    <property type="entry name" value="Sodium/glucose cotransporter"/>
    <property type="match status" value="1"/>
</dbReference>
<feature type="transmembrane region" description="Helical" evidence="8">
    <location>
        <begin position="79"/>
        <end position="98"/>
    </location>
</feature>
<evidence type="ECO:0000256" key="5">
    <source>
        <dbReference type="ARBA" id="ARBA00022989"/>
    </source>
</evidence>
<protein>
    <submittedName>
        <fullName evidence="9">Sodium:solute symporter</fullName>
    </submittedName>
</protein>
<dbReference type="EMBL" id="JBHLUB010000029">
    <property type="protein sequence ID" value="MFC0582157.1"/>
    <property type="molecule type" value="Genomic_DNA"/>
</dbReference>
<feature type="transmembrane region" description="Helical" evidence="8">
    <location>
        <begin position="446"/>
        <end position="467"/>
    </location>
</feature>
<feature type="transmembrane region" description="Helical" evidence="8">
    <location>
        <begin position="358"/>
        <end position="376"/>
    </location>
</feature>
<evidence type="ECO:0000256" key="4">
    <source>
        <dbReference type="ARBA" id="ARBA00022692"/>
    </source>
</evidence>
<dbReference type="InterPro" id="IPR050277">
    <property type="entry name" value="Sodium:Solute_Symporter"/>
</dbReference>
<evidence type="ECO:0000256" key="7">
    <source>
        <dbReference type="RuleBase" id="RU362091"/>
    </source>
</evidence>
<reference evidence="9 10" key="1">
    <citation type="submission" date="2024-09" db="EMBL/GenBank/DDBJ databases">
        <authorList>
            <person name="Sun Q."/>
            <person name="Mori K."/>
        </authorList>
    </citation>
    <scope>NUCLEOTIDE SEQUENCE [LARGE SCALE GENOMIC DNA]</scope>
    <source>
        <strain evidence="9 10">NCAIM B.02604</strain>
    </source>
</reference>
<dbReference type="PANTHER" id="PTHR48086">
    <property type="entry name" value="SODIUM/PROLINE SYMPORTER-RELATED"/>
    <property type="match status" value="1"/>
</dbReference>
<feature type="transmembrane region" description="Helical" evidence="8">
    <location>
        <begin position="6"/>
        <end position="26"/>
    </location>
</feature>
<dbReference type="InterPro" id="IPR038377">
    <property type="entry name" value="Na/Glc_symporter_sf"/>
</dbReference>
<feature type="transmembrane region" description="Helical" evidence="8">
    <location>
        <begin position="46"/>
        <end position="67"/>
    </location>
</feature>
<gene>
    <name evidence="9" type="ORF">ACFFFR_07145</name>
</gene>
<sequence length="545" mass="57334">MTSVGLWTIGLAVIYTLALVVGNRIINNPTRNANKVGSFFVGGRTFKPWVIAAAITGLFSGSSYIAILELSYRTGVSAVWYGVAETVQVLLIAIFLVKPMRQRALITVTGMIGERFGRVAQISSGAITAITFPMYSVATTIAFASALHAFTGLDLGVSVAVTALLLLVFLTSGGMRSLAFNQIANVIMFALMTIVGIWAIAVAASNNPLAELLQEQAELLTLGNAGTQLIIAWFATFIINVPLAQAAFQLTMSARSAEDGQKGLYQAAAVGIPLILLGVVIGTLAAVLSPAEGLPLVNIAHFMQETLPPWAVGVFFVGVWAAALGWAGPCQFSGASSLGRDVIGALKKGASEADLVRYTRYSLIGLTALMVLFGLARMEQSAWWNILAWTLRNGATFAPVLAVFFWPLATRTAAVAAVLTGFSAGLGWYAAAGFSATEFFLGIHPVWIGMSANLLALVTVTLVQAPWQLSTNAGRTRVGRFFASLSVVLLAVAIFAAEQLHAIGAFGLVGLLVILTAFISIAFHTQHASPGSAEKTPDPVLEGQV</sequence>
<evidence type="ECO:0000313" key="10">
    <source>
        <dbReference type="Proteomes" id="UP001589862"/>
    </source>
</evidence>
<comment type="caution">
    <text evidence="9">The sequence shown here is derived from an EMBL/GenBank/DDBJ whole genome shotgun (WGS) entry which is preliminary data.</text>
</comment>
<accession>A0ABV6PCS0</accession>
<dbReference type="InterPro" id="IPR001734">
    <property type="entry name" value="Na/solute_symporter"/>
</dbReference>
<evidence type="ECO:0000256" key="6">
    <source>
        <dbReference type="ARBA" id="ARBA00023136"/>
    </source>
</evidence>
<organism evidence="9 10">
    <name type="scientific">Micrococcoides hystricis</name>
    <dbReference type="NCBI Taxonomy" id="1572761"/>
    <lineage>
        <taxon>Bacteria</taxon>
        <taxon>Bacillati</taxon>
        <taxon>Actinomycetota</taxon>
        <taxon>Actinomycetes</taxon>
        <taxon>Micrococcales</taxon>
        <taxon>Micrococcaceae</taxon>
        <taxon>Micrococcoides</taxon>
    </lineage>
</organism>
<feature type="transmembrane region" description="Helical" evidence="8">
    <location>
        <begin position="119"/>
        <end position="143"/>
    </location>
</feature>
<feature type="transmembrane region" description="Helical" evidence="8">
    <location>
        <begin position="225"/>
        <end position="243"/>
    </location>
</feature>
<keyword evidence="10" id="KW-1185">Reference proteome</keyword>
<dbReference type="RefSeq" id="WP_377459115.1">
    <property type="nucleotide sequence ID" value="NZ_JBHLUB010000029.1"/>
</dbReference>
<comment type="similarity">
    <text evidence="2 7">Belongs to the sodium:solute symporter (SSF) (TC 2.A.21) family.</text>
</comment>
<keyword evidence="3" id="KW-0813">Transport</keyword>
<feature type="transmembrane region" description="Helical" evidence="8">
    <location>
        <begin position="382"/>
        <end position="406"/>
    </location>
</feature>
<evidence type="ECO:0000256" key="1">
    <source>
        <dbReference type="ARBA" id="ARBA00004141"/>
    </source>
</evidence>
<proteinExistence type="inferred from homology"/>
<evidence type="ECO:0000256" key="8">
    <source>
        <dbReference type="SAM" id="Phobius"/>
    </source>
</evidence>
<feature type="transmembrane region" description="Helical" evidence="8">
    <location>
        <begin position="183"/>
        <end position="205"/>
    </location>
</feature>
<feature type="transmembrane region" description="Helical" evidence="8">
    <location>
        <begin position="149"/>
        <end position="171"/>
    </location>
</feature>
<dbReference type="Pfam" id="PF00474">
    <property type="entry name" value="SSF"/>
    <property type="match status" value="1"/>
</dbReference>
<keyword evidence="5 8" id="KW-1133">Transmembrane helix</keyword>
<comment type="subcellular location">
    <subcellularLocation>
        <location evidence="1">Membrane</location>
        <topology evidence="1">Multi-pass membrane protein</topology>
    </subcellularLocation>
</comment>
<feature type="transmembrane region" description="Helical" evidence="8">
    <location>
        <begin position="479"/>
        <end position="497"/>
    </location>
</feature>
<feature type="transmembrane region" description="Helical" evidence="8">
    <location>
        <begin position="503"/>
        <end position="523"/>
    </location>
</feature>
<evidence type="ECO:0000256" key="2">
    <source>
        <dbReference type="ARBA" id="ARBA00006434"/>
    </source>
</evidence>
<keyword evidence="6 8" id="KW-0472">Membrane</keyword>
<evidence type="ECO:0000313" key="9">
    <source>
        <dbReference type="EMBL" id="MFC0582157.1"/>
    </source>
</evidence>
<dbReference type="Proteomes" id="UP001589862">
    <property type="component" value="Unassembled WGS sequence"/>
</dbReference>
<feature type="transmembrane region" description="Helical" evidence="8">
    <location>
        <begin position="307"/>
        <end position="327"/>
    </location>
</feature>
<feature type="transmembrane region" description="Helical" evidence="8">
    <location>
        <begin position="264"/>
        <end position="287"/>
    </location>
</feature>